<dbReference type="SUPFAM" id="SSF53300">
    <property type="entry name" value="vWA-like"/>
    <property type="match status" value="1"/>
</dbReference>
<dbReference type="FunFam" id="3.40.50.300:FF:001368">
    <property type="entry name" value="Midasin"/>
    <property type="match status" value="1"/>
</dbReference>
<feature type="compositionally biased region" description="Acidic residues" evidence="10">
    <location>
        <begin position="5200"/>
        <end position="5210"/>
    </location>
</feature>
<dbReference type="InterPro" id="IPR003593">
    <property type="entry name" value="AAA+_ATPase"/>
</dbReference>
<dbReference type="Gene3D" id="3.40.50.410">
    <property type="entry name" value="von Willebrand factor, type A domain"/>
    <property type="match status" value="1"/>
</dbReference>
<dbReference type="Pfam" id="PF17867">
    <property type="entry name" value="AAA_lid_7"/>
    <property type="match status" value="3"/>
</dbReference>
<dbReference type="GO" id="GO:0000027">
    <property type="term" value="P:ribosomal large subunit assembly"/>
    <property type="evidence" value="ECO:0007669"/>
    <property type="project" value="InterPro"/>
</dbReference>
<keyword evidence="13" id="KW-1185">Reference proteome</keyword>
<dbReference type="InterPro" id="IPR036465">
    <property type="entry name" value="vWFA_dom_sf"/>
</dbReference>
<dbReference type="InterPro" id="IPR041190">
    <property type="entry name" value="Midasin_AAA_lid_5"/>
</dbReference>
<feature type="compositionally biased region" description="Acidic residues" evidence="10">
    <location>
        <begin position="5368"/>
        <end position="5377"/>
    </location>
</feature>
<feature type="compositionally biased region" description="Basic and acidic residues" evidence="10">
    <location>
        <begin position="5051"/>
        <end position="5071"/>
    </location>
</feature>
<comment type="caution">
    <text evidence="12">The sequence shown here is derived from an EMBL/GenBank/DDBJ whole genome shotgun (WGS) entry which is preliminary data.</text>
</comment>
<name>A0A024G2I3_9STRA</name>
<evidence type="ECO:0000256" key="3">
    <source>
        <dbReference type="ARBA" id="ARBA00007188"/>
    </source>
</evidence>
<feature type="region of interest" description="Disordered" evidence="10">
    <location>
        <begin position="5325"/>
        <end position="5414"/>
    </location>
</feature>
<dbReference type="FunCoup" id="A0A024G2I3">
    <property type="interactions" value="234"/>
</dbReference>
<comment type="similarity">
    <text evidence="3 9">Belongs to the midasin family.</text>
</comment>
<comment type="subcellular location">
    <subcellularLocation>
        <location evidence="1">Nucleus</location>
        <location evidence="1">Nucleolus</location>
    </subcellularLocation>
    <subcellularLocation>
        <location evidence="2">Nucleus</location>
        <location evidence="2">Nucleoplasm</location>
    </subcellularLocation>
</comment>
<gene>
    <name evidence="12" type="ORF">BN9_013020</name>
</gene>
<accession>A0A024G2I3</accession>
<dbReference type="Pfam" id="PF17865">
    <property type="entry name" value="AAA_lid_5"/>
    <property type="match status" value="1"/>
</dbReference>
<keyword evidence="8 9" id="KW-0539">Nucleus</keyword>
<organism evidence="12 13">
    <name type="scientific">Albugo candida</name>
    <dbReference type="NCBI Taxonomy" id="65357"/>
    <lineage>
        <taxon>Eukaryota</taxon>
        <taxon>Sar</taxon>
        <taxon>Stramenopiles</taxon>
        <taxon>Oomycota</taxon>
        <taxon>Peronosporomycetes</taxon>
        <taxon>Albuginales</taxon>
        <taxon>Albuginaceae</taxon>
        <taxon>Albugo</taxon>
    </lineage>
</organism>
<feature type="compositionally biased region" description="Acidic residues" evidence="10">
    <location>
        <begin position="5086"/>
        <end position="5106"/>
    </location>
</feature>
<reference evidence="12 13" key="1">
    <citation type="submission" date="2012-05" db="EMBL/GenBank/DDBJ databases">
        <title>Recombination and specialization in a pathogen metapopulation.</title>
        <authorList>
            <person name="Gardiner A."/>
            <person name="Kemen E."/>
            <person name="Schultz-Larsen T."/>
            <person name="MacLean D."/>
            <person name="Van Oosterhout C."/>
            <person name="Jones J.D.G."/>
        </authorList>
    </citation>
    <scope>NUCLEOTIDE SEQUENCE [LARGE SCALE GENOMIC DNA]</scope>
    <source>
        <strain evidence="12 13">Ac Nc2</strain>
    </source>
</reference>
<sequence length="5809" mass="661181">MSKLVSIDEYLRSLQWLQTAINRLLQAESRLTQHPMIKQCQEKYKWDAQSIHSSKGLSQVAADAYLQSFASCIVYEPFLVPIVHHLRPFKLDLLVHLVESSTPIYIGKIKNASEITFTRCRDLSHAKQLIIAALSNVLRLLPNELPIALQFCNSTSGFLDLLSFTQADNALENETRERQLCILQTVYRLLSMYPLDFRSTWDYSILMRFCFHSDCQLRWFAARSAAIVLNMSNQTRTHLLKSLKLDAEGLAAQAARTIAKDNRLDPNHSDLIRASIEEFERASRYEEASVTLLENGALDKIFIKQFSESDQIVPIQPHESLLNIFGVVFQDRLSLAFQHLRDEDATRTYKNIIMTQSTKKNIQSLAIAIQSRQPILLTGPSGSGKTAVIREVARLSGNRNNLLEIHLDDQTDTKTLFGSYVCTDIQGEFIWQPGAITTAARQGKWILIEDVDRAPFELLAALDPLLESGEMEIPGRGGENIKAHANFQFIATIAGHQNRKRWQFSAWAVIDMDILSQNEYIEILKASYASIPLFLMDRIMKTFRVVTCESNEDNTMHLWKMARRDYGRAFSLRDLLKWCNRICTFCYAEAIENSNASRNGYVTEEDRFRILVEAIDVFCAGIRDATTRIQAACIIGTLWDIECSRVQHYVSEQKPAVSSNEYGIKIGRVSLPTQPVRPDNIVMPTSSTRLVMTKHTLRFLEKISAAVDIREPVLLIGETGCGKTAMIQHLAASLNQPLAVQNLNIQSESSDLIGGYKPVELALIARPLYLQFVDLFTSTFSQKSNTAYLSLVHDAWKQKDWKKFLRGLRKAVVMARKSLTNKQTAWQSNDSPIVKRQKCTVSHPKSLLSAWDTFHLDLDRFERQKEQIENHFAFQFVEGVLVQALRHGHWILLDEINLASAETLERISTLLESDQSAFSIVERGDVESIKPHPNFRIFGSMNPSTDVGKRDLPPSLRHRFTEIYVDECLSPQDLMQVVEHTLAFQATDGDNKSLSQTIVSFYLETKQLADTRLSDGANQKPRYSLRTLCRALYIANILVQRGYGIPRTLYEAFSSTFCTLLDHDSRTFIEQKIRSTFAKQLKPKELSRAPPRPGGRQSQHEYVLVQSYWIPKASYCEPNDWSVADPLTNQKQFVLTKTVEANLCHIARAAMIGKFPVLLQGPTSAGKTSLIMYLAQRIGQKCIRINNHEHTDLQEYLGAYVSDPKTGKLVFREGGLVQAVRNGWWIILDELNLAPTDVLEALNRLLDDHRELFITETQEVIRPNDRFLLFATQNPPGLYGGRKILSKAFRNRFLEIQMEEVPSKELEEILCQRCAIPPSFCSLLIEIMKVLQYRRQQSHLFAGKSGYITTRDLLRWAERRPLTKLQLAEQGYCLLAERLRKDEEKTVIRQVLEEKCNVQLNIDALYDGQQSRDDYDQGVVNETGEIEREAIWGTAAHFKSVQEMIHSGEYSAAAGLEQISVTKSLRRLFSLVGRCLQHGEPVLLVGETGSGKTTVCQLYALLLQQPLYLFNCHQNTETSDIVGCFRPNRKKEELAIELKASLRRLVSYLQRSSIEISCMTQRELDQLETKADATVDNVITLYQRLKPELLRIADEEFQALVVSMDCLIQRYGCIFEWYDGPLVKSMKEGGILLLDEVNLAQDAVLERLNSVLEPTRTLLLSEKGDSVEEVKAHPKWRILATMNPGGDFGKRELSPALRNRFTEIWVPSAANLNEFQVFVHDRLVRFPKSLHLEPLCGPILDFIEYFNHFGRVGGRVGVSITLRDVLTWIHFIQEVTKEGSNERPNADKWVAFVQGAALAVLDGLGLGLDQPPQKISRIRDEAYKKLLEMIPQAQSSGRQQALLSLQIIQNMADSNLISALSASNEMVSNDKLFGISPFFIPRKELGQKPMMFSIRSPATYSNLFRVLRGLQVRRPILLEGSPGVGKSSLIQALAQASGHHLVRINLSEQTDISDLFGSDLPAPTNTTENDEINQDFCGVFEWSDGVFLRALKAGGWILLDELNLASQSVLEGLNACLDHRGTVYIPELDKSFACSPDFRIFGAQNPLRQGGGRKGLPKSFLNRFTRVVVECLEESDLLFISESLYPELQELIVDQKDGSKIGLLTLLVQFTMTIHKDTMITHSYGRQGAPWEFNLRDILRLCELIKEHINRLPDLDTSDSVQKCAMYYANLVYINRFRLQSDRDRARERLTMLLPQHDSTWLEAYPVALDLSPNELRVGRAVLARKGALNLHSVRSIPPVSLQTLWRPMEALIHCVNRDWPALLVGPPASGKSGSVRLLASLTGHKLHEIVLSAGFDASELLGCFEQVDLNRLVLSLHQRIVMVSEVILPGMMVLLTEERFAGQSERLRTTMANTTALWSALMRIYKEDRVEISAANAERASSSQTIKTTQQMHRIAELLSLLSPFSDRHNLKGLKAEFDHLSKMVKNSACASNAAQFEWVDGTLLQAMECGDWVLLENVNFCPASVLDRLNALLEPNGELVVNECGLVRGQLRIIKPHPDFRIFLSMDAQHGEISRAMRNRCVEIALIPLPYSPSIGKECARIMDSVHAEILGIQHSSITRQSSKISSLGVNLSDINDRNLANWAQLLQNERARMVSMRLALHRSFERAYGRDLLQIPPIASILASILAEASETDESEDGIKLVRMPFEALTAPTASTSTVFAVGQDCEQWVLERHFWQLNLLLSSKASDHSSYEGQIIWPDCLAGSESSTSTRVLLQAQKHLYPARVFDRLSDRLALSPFSILRIISSLQCNLYKQKPSMLSNQLTFIYHKFLQYKWKTSVDIAWYKVLGRFLRECLSSKSIFTQLLSKFEALSYQPKQEMLDLLLRFEWYRFCQVEQYNAIDVAIRAVLDASLSHGQKHEGDQPSSKRVKIATPEPSWTLLQQIYLLHHPQAREVASNGGNNVRYRSLQGLIMRLHENPDEFRLFSTLYTLLRGMEQSIVSLALDLPHIEQLEELLWKKSVFISILDSIPANCKAKVFDWTRFLIFWSWLHKTWRPVLLKCLSLRSLLDQFEDVQSRLDTLLGSKSRKMTLWKYGGHALLPANAEEWLAWKTLEYIATAYFSLEHRLESLQCGQNAEPNTLTIWTLIYDADTAAHQQTPQVQKSLVRVHPILFTEQSDREELMHAFCECNYLRNGENGLLKQNKVLEYPALLLEKLTRQRDFVTKWLHDRVFYLNERRGFSGDAYGDTDEDVEAVSLVSLKADQDPSVSSVPLGRPILLFDHTESDPIATRMKQAIVNVQLSALHESRALRLELLVIVSVLGIVNAFDLEDSYLTFVKERIDSMLQTLRECVKALLRLQTRSPASIFIYQDLIWQGKALQVSCSQELVRQYVTRLRQYLTTIVADTHRFLRISSSQNPEILSLLVHSSGYGKRSGKSFTSTLTSLQHKKMKGFPQMFRNGDGAELLRQLECCVKTSTSSSSSGCALIESYYQVSRMRGLRDYLFDLSDLQTSDTQHLTFQYGRELLIYTLLAFFKAIPSDKMELYRQIRAQINLFREAHSTFQPQTLTDLLLRWNDSCLNTHVRSLIVPLLSECNQANASELSIGIIFAHLGLLRLKLLSPSVPVDPLAKAVLKKKALLERLAVHTFQHAADQVAIDSGLVDHHLLCPKSALAVTHKAAEKLKLVAIERFEVKDSSARSVPSTQFTELFWDIQQLQKTILSSERIRAILTAAAKLLQVPNTSPLSLSECQQLLDEVDGIDKTVESVLRQWRHKYGPSFYDILDPILGAIHLIKEGIALTASSLLDKKQNEHCLGTTKHQLVQSLSQTNIPIIPRDYEKPRSFLLKIMSLEQSRLDDLFGEEDVDLMLMEHSLYWLLRSYKCGQRTCLKDARAVFEAFLKLWQLKKDEIEAKEKEENAFMKYKLRTTELLSDEAMEEAEFRKEYPDYISQDFGINDGIACKEDVASGTTSSCIMDLATIEIFTFYHEQLYGETRQSVSYLDRDTVRRAFTMMHKMRHVVGNMPRDKSLDTQIAHLTYLTTILSQSELNHNSHVKAFQRDSNVKEMMHIASPLLRLLTKLQTLLRQWPEHAILQQLVTTAIQILHFDTDSPLGRTSSAVQLLLRKAQEWEAYAASQVSIKEELQPLTQIVARWRQIELHSWPQLLELREQKFRSAAKQTWPHLYSILTGNNESQTECDVDVQTYRSVDVLPWCVWVLASSSAEETTDEWLCNLFDALDAYLRSSSLGQFQQRLTLLDSFYNQLDAEISSMSIDQRKQSNWLHAWKVKNILYHLRRYYSQHWPFIKHEWDSMKARIQKKLVEFCKLCRWDEQTYYSLQESADKSHRKLSKLCREYEDDILARPMQAFLDRAMDGQVSQADGFTAIDVTWKELHDAHDLEFLSEADVPIIHLSPVTIPSDRMTNISNSYVSQCQYLSQLPKLTRKVIKYTQRDIMDAEHVLQRQNVHFVCEMLCASIFERLRKFKEAASAVANKATGDAEEHRSYRLPKGAKKKALLDLLGELKAHGFRHLMAQLPSQLQCMLHLFTLEAPKIKHLELDLSESKSISTLTSKLAKGEGIYKALEWSWDRAELYYYRLVEQVTALRFRVSKAYSSDLSLHEVIQLRGYSENMLHICLQQRQVLLQTTRRHVKLVEFLDRFRELKTWCDIHLEKEGEDLCMVTKWFARQKETILHIQQPLRELEATINVAMETSEYVCETKDSIKSILQEGFALVKRLEANVSAQFSPSRDILIENAKGIDSLLSCLCKLRETTTRARIIPSFGYGELIPYVEEMSEQESIWLGKSASKAIMTKDDASDDTVQRFIRASDSVLETILLAVQALKESESVTQPEGIIPQMHRLERDISQARIGEILEHLNTLESMLMSMYNKVTQNDSSNHLRNTLKSSLSTLQALLPSILQVQLISRQYLVNYILTHKAVVKFNYIIIRVFRNLLEHGFCRGQEEDGEDENEQDGETQAGKEFDGTGMGQGEGKKDVSDQIEDEEQLLGLRDDPVTNETESAEKQPPDDTGLEMENDFEGTMQDAPDQDNEEEDEQDDGEELDREMGDVDQEDENLVDNKLWGEDSDDDNEDVDPEKEKFDENARSDGAQAMEDEIRGKNEDQENNDTEAKDEACEAQNQEAESKNEETEPVDELTEDDAVNADWEDDYEKEHGEFEESETHNAAEIETDKLDEELPEDMELDGGEPENCEEDTQEGNDVNSDVDQDATSEVDQEAEEPIVPDEQDLTSEDVAKAAGSGDIDTQQEEGAEDIGENGNSDSTAAEAAGQYGGQSVEKDDTMLPETTDKEKAEQDASDKAQNPVPNTGNNDIGSNDQWTSDAFSSSNEPQQPQPKDLSREESNGPNPYQNRELAREHWKRRVDCIEREITNEDFDAFQPQTTDFKHAELDADQETMEREGDQFALAPTNDNELQMDDADSAQEETMNEKEENGSGTGGHATSKEEKTDTPHLEEDKSDVEAVMANDTTTPMDWDTNEDEVNQDLRNFESTRTDISENEQSIEEERHDSYHQSIDPAAQDAELTPEDEMDSTEIEIQTLREELDESISTWSQSDSMELSRGVELWCKYKAITSPSSQRLCEQLRLILEPMLRAKLEGDYRTGKRINMRKVIPYIASHFRKDKIWMRRTKPSKRAYQIMIAIDDSESMADNQAGRLALEAMTTLCRALSQLEVGQLSVVKFGHTFQLLHAFDVPFTDDAGGYIISQFGFQQKRTNMIQTIDTILHVLQAAKEQACNTSSSASAPDFTQIVFMISDGRFDTDGRRSVKKLIEKATEQNQLIVLLIVDDYPSSQVGKAAGNSILETKRVQFSNGNIQMIPYLEKYPFPYYVLLPSSQHLPEILSDSLRQWFELLSSRH</sequence>
<evidence type="ECO:0000256" key="7">
    <source>
        <dbReference type="ARBA" id="ARBA00023186"/>
    </source>
</evidence>
<feature type="compositionally biased region" description="Basic and acidic residues" evidence="10">
    <location>
        <begin position="5338"/>
        <end position="5356"/>
    </location>
</feature>
<dbReference type="GO" id="GO:0005524">
    <property type="term" value="F:ATP binding"/>
    <property type="evidence" value="ECO:0007669"/>
    <property type="project" value="UniProtKB-KW"/>
</dbReference>
<dbReference type="InParanoid" id="A0A024G2I3"/>
<dbReference type="InterPro" id="IPR011704">
    <property type="entry name" value="ATPase_dyneun-rel_AAA"/>
</dbReference>
<dbReference type="InterPro" id="IPR025662">
    <property type="entry name" value="Sigma_54_int_dom_ATP-bd_1"/>
</dbReference>
<evidence type="ECO:0000256" key="8">
    <source>
        <dbReference type="ARBA" id="ARBA00023242"/>
    </source>
</evidence>
<keyword evidence="5 9" id="KW-0547">Nucleotide-binding</keyword>
<dbReference type="FunFam" id="3.40.50.300:FF:000142">
    <property type="entry name" value="Midasin"/>
    <property type="match status" value="1"/>
</dbReference>
<keyword evidence="6 9" id="KW-0067">ATP-binding</keyword>
<dbReference type="GO" id="GO:0005654">
    <property type="term" value="C:nucleoplasm"/>
    <property type="evidence" value="ECO:0007669"/>
    <property type="project" value="UniProtKB-SubCell"/>
</dbReference>
<dbReference type="STRING" id="65357.A0A024G2I3"/>
<comment type="function">
    <text evidence="9">Nuclear chaperone required for maturation and nuclear export of pre-60S ribosome subunits.</text>
</comment>
<feature type="domain" description="VWFA" evidence="11">
    <location>
        <begin position="5590"/>
        <end position="5798"/>
    </location>
</feature>
<dbReference type="GO" id="GO:0030687">
    <property type="term" value="C:preribosome, large subunit precursor"/>
    <property type="evidence" value="ECO:0007669"/>
    <property type="project" value="TreeGrafter"/>
</dbReference>
<evidence type="ECO:0000256" key="2">
    <source>
        <dbReference type="ARBA" id="ARBA00004642"/>
    </source>
</evidence>
<evidence type="ECO:0000313" key="12">
    <source>
        <dbReference type="EMBL" id="CCI40518.1"/>
    </source>
</evidence>
<feature type="region of interest" description="Disordered" evidence="10">
    <location>
        <begin position="5441"/>
        <end position="5465"/>
    </location>
</feature>
<protein>
    <recommendedName>
        <fullName evidence="4 9">Midasin</fullName>
    </recommendedName>
</protein>
<evidence type="ECO:0000256" key="1">
    <source>
        <dbReference type="ARBA" id="ARBA00004604"/>
    </source>
</evidence>
<dbReference type="GO" id="GO:0005730">
    <property type="term" value="C:nucleolus"/>
    <property type="evidence" value="ECO:0007669"/>
    <property type="project" value="UniProtKB-SubCell"/>
</dbReference>
<evidence type="ECO:0000256" key="9">
    <source>
        <dbReference type="PIRNR" id="PIRNR010340"/>
    </source>
</evidence>
<dbReference type="InterPro" id="IPR040848">
    <property type="entry name" value="AAA_lid_7"/>
</dbReference>
<keyword evidence="7 9" id="KW-0143">Chaperone</keyword>
<dbReference type="SMART" id="SM00382">
    <property type="entry name" value="AAA"/>
    <property type="match status" value="5"/>
</dbReference>
<dbReference type="SUPFAM" id="SSF52540">
    <property type="entry name" value="P-loop containing nucleoside triphosphate hydrolases"/>
    <property type="match status" value="6"/>
</dbReference>
<dbReference type="Proteomes" id="UP000053237">
    <property type="component" value="Unassembled WGS sequence"/>
</dbReference>
<feature type="compositionally biased region" description="Basic and acidic residues" evidence="10">
    <location>
        <begin position="5396"/>
        <end position="5409"/>
    </location>
</feature>
<feature type="compositionally biased region" description="Acidic residues" evidence="10">
    <location>
        <begin position="5021"/>
        <end position="5032"/>
    </location>
</feature>
<feature type="compositionally biased region" description="Polar residues" evidence="10">
    <location>
        <begin position="5254"/>
        <end position="5285"/>
    </location>
</feature>
<feature type="compositionally biased region" description="Acidic residues" evidence="10">
    <location>
        <begin position="5128"/>
        <end position="5186"/>
    </location>
</feature>
<dbReference type="PROSITE" id="PS00675">
    <property type="entry name" value="SIGMA54_INTERACT_1"/>
    <property type="match status" value="1"/>
</dbReference>
<evidence type="ECO:0000256" key="6">
    <source>
        <dbReference type="ARBA" id="ARBA00022840"/>
    </source>
</evidence>
<evidence type="ECO:0000256" key="5">
    <source>
        <dbReference type="ARBA" id="ARBA00022741"/>
    </source>
</evidence>
<dbReference type="PANTHER" id="PTHR48103:SF2">
    <property type="entry name" value="MIDASIN"/>
    <property type="match status" value="1"/>
</dbReference>
<feature type="region of interest" description="Disordered" evidence="10">
    <location>
        <begin position="4900"/>
        <end position="5312"/>
    </location>
</feature>
<dbReference type="CDD" id="cd00009">
    <property type="entry name" value="AAA"/>
    <property type="match status" value="2"/>
</dbReference>
<dbReference type="Gene3D" id="3.40.50.300">
    <property type="entry name" value="P-loop containing nucleotide triphosphate hydrolases"/>
    <property type="match status" value="7"/>
</dbReference>
<feature type="compositionally biased region" description="Acidic residues" evidence="10">
    <location>
        <begin position="4983"/>
        <end position="5013"/>
    </location>
</feature>
<proteinExistence type="inferred from homology"/>
<feature type="compositionally biased region" description="Basic and acidic residues" evidence="10">
    <location>
        <begin position="5107"/>
        <end position="5127"/>
    </location>
</feature>
<dbReference type="GO" id="GO:0016887">
    <property type="term" value="F:ATP hydrolysis activity"/>
    <property type="evidence" value="ECO:0007669"/>
    <property type="project" value="InterPro"/>
</dbReference>
<dbReference type="Pfam" id="PF07728">
    <property type="entry name" value="AAA_5"/>
    <property type="match status" value="8"/>
</dbReference>
<dbReference type="PROSITE" id="PS50234">
    <property type="entry name" value="VWFA"/>
    <property type="match status" value="1"/>
</dbReference>
<feature type="compositionally biased region" description="Basic and acidic residues" evidence="10">
    <location>
        <begin position="5231"/>
        <end position="5253"/>
    </location>
</feature>
<dbReference type="InterPro" id="IPR012099">
    <property type="entry name" value="Midasin"/>
</dbReference>
<evidence type="ECO:0000256" key="4">
    <source>
        <dbReference type="ARBA" id="ARBA00017143"/>
    </source>
</evidence>
<dbReference type="PIRSF" id="PIRSF010340">
    <property type="entry name" value="Midasin"/>
    <property type="match status" value="1"/>
</dbReference>
<evidence type="ECO:0000313" key="13">
    <source>
        <dbReference type="Proteomes" id="UP000053237"/>
    </source>
</evidence>
<dbReference type="FunFam" id="3.40.50.300:FF:001384">
    <property type="entry name" value="Midasin"/>
    <property type="match status" value="1"/>
</dbReference>
<dbReference type="EMBL" id="CAIX01000009">
    <property type="protein sequence ID" value="CCI40518.1"/>
    <property type="molecule type" value="Genomic_DNA"/>
</dbReference>
<dbReference type="PANTHER" id="PTHR48103">
    <property type="entry name" value="MIDASIN-RELATED"/>
    <property type="match status" value="1"/>
</dbReference>
<evidence type="ECO:0000259" key="11">
    <source>
        <dbReference type="PROSITE" id="PS50234"/>
    </source>
</evidence>
<feature type="compositionally biased region" description="Acidic residues" evidence="10">
    <location>
        <begin position="4902"/>
        <end position="4912"/>
    </location>
</feature>
<dbReference type="GO" id="GO:0000055">
    <property type="term" value="P:ribosomal large subunit export from nucleus"/>
    <property type="evidence" value="ECO:0007669"/>
    <property type="project" value="TreeGrafter"/>
</dbReference>
<feature type="compositionally biased region" description="Basic and acidic residues" evidence="10">
    <location>
        <begin position="5033"/>
        <end position="5042"/>
    </location>
</feature>
<dbReference type="OrthoDB" id="5186at2759"/>
<evidence type="ECO:0000256" key="10">
    <source>
        <dbReference type="SAM" id="MobiDB-lite"/>
    </source>
</evidence>
<dbReference type="InterPro" id="IPR027417">
    <property type="entry name" value="P-loop_NTPase"/>
</dbReference>
<dbReference type="FunFam" id="3.40.50.300:FF:000582">
    <property type="entry name" value="Midasin"/>
    <property type="match status" value="1"/>
</dbReference>
<dbReference type="InterPro" id="IPR002035">
    <property type="entry name" value="VWF_A"/>
</dbReference>